<dbReference type="PANTHER" id="PTHR31741">
    <property type="entry name" value="OS02G0726500 PROTEIN-RELATED"/>
    <property type="match status" value="1"/>
</dbReference>
<evidence type="ECO:0000256" key="8">
    <source>
        <dbReference type="ARBA" id="ARBA00022989"/>
    </source>
</evidence>
<evidence type="ECO:0000256" key="2">
    <source>
        <dbReference type="ARBA" id="ARBA00004881"/>
    </source>
</evidence>
<dbReference type="GO" id="GO:0016757">
    <property type="term" value="F:glycosyltransferase activity"/>
    <property type="evidence" value="ECO:0007669"/>
    <property type="project" value="UniProtKB-KW"/>
</dbReference>
<evidence type="ECO:0000256" key="12">
    <source>
        <dbReference type="ARBA" id="ARBA00023277"/>
    </source>
</evidence>
<keyword evidence="8" id="KW-1133">Transmembrane helix</keyword>
<keyword evidence="11" id="KW-0294">Fucose metabolism</keyword>
<keyword evidence="10" id="KW-0325">Glycoprotein</keyword>
<protein>
    <recommendedName>
        <fullName evidence="13">O-fucosyltransferase family protein</fullName>
    </recommendedName>
</protein>
<keyword evidence="12" id="KW-0119">Carbohydrate metabolism</keyword>
<dbReference type="EMBL" id="JBFOLJ010000002">
    <property type="protein sequence ID" value="KAL2555139.1"/>
    <property type="molecule type" value="Genomic_DNA"/>
</dbReference>
<evidence type="ECO:0000313" key="15">
    <source>
        <dbReference type="Proteomes" id="UP001604277"/>
    </source>
</evidence>
<dbReference type="Proteomes" id="UP001604277">
    <property type="component" value="Unassembled WGS sequence"/>
</dbReference>
<evidence type="ECO:0000256" key="4">
    <source>
        <dbReference type="ARBA" id="ARBA00022676"/>
    </source>
</evidence>
<comment type="pathway">
    <text evidence="2">Glycan metabolism.</text>
</comment>
<reference evidence="15" key="1">
    <citation type="submission" date="2024-07" db="EMBL/GenBank/DDBJ databases">
        <title>Two chromosome-level genome assemblies of Korean endemic species Abeliophyllum distichum and Forsythia ovata (Oleaceae).</title>
        <authorList>
            <person name="Jang H."/>
        </authorList>
    </citation>
    <scope>NUCLEOTIDE SEQUENCE [LARGE SCALE GENOMIC DNA]</scope>
</reference>
<comment type="caution">
    <text evidence="14">The sequence shown here is derived from an EMBL/GenBank/DDBJ whole genome shotgun (WGS) entry which is preliminary data.</text>
</comment>
<dbReference type="Pfam" id="PF10250">
    <property type="entry name" value="O-FucT"/>
    <property type="match status" value="1"/>
</dbReference>
<evidence type="ECO:0000313" key="14">
    <source>
        <dbReference type="EMBL" id="KAL2555139.1"/>
    </source>
</evidence>
<keyword evidence="9" id="KW-0472">Membrane</keyword>
<evidence type="ECO:0000256" key="6">
    <source>
        <dbReference type="ARBA" id="ARBA00022692"/>
    </source>
</evidence>
<evidence type="ECO:0000256" key="9">
    <source>
        <dbReference type="ARBA" id="ARBA00023136"/>
    </source>
</evidence>
<keyword evidence="4" id="KW-0328">Glycosyltransferase</keyword>
<comment type="similarity">
    <text evidence="3">Belongs to the glycosyltransferase GT106 family.</text>
</comment>
<accession>A0ABD1WZQ0</accession>
<dbReference type="InterPro" id="IPR019378">
    <property type="entry name" value="GDP-Fuc_O-FucTrfase"/>
</dbReference>
<comment type="subcellular location">
    <subcellularLocation>
        <location evidence="1">Membrane</location>
        <topology evidence="1">Single-pass type II membrane protein</topology>
    </subcellularLocation>
</comment>
<dbReference type="AlphaFoldDB" id="A0ABD1WZQ0"/>
<sequence>MAADIAHKIQLELPPVNFYAIASLDGNTKTDRKDRRYGVFKKLSDGGLAVGGFKATQLFCDGVGIARLLNATLVLPKFEVAAYWNESSGFGDVFDMDYFIQQINGFVNVVKVLPPEIASKEPIRVDCGKRKDIHCMQKLHCQACYNALRLTNVLEKKGIELLEAIPKPFVSLHLRFEPDMVAYSQCEFLGLSSASVQAIENKPIFGETTGRVPSPQKKLHLSFKLLLSLRTQIFIWQPGMALWNLKD</sequence>
<gene>
    <name evidence="14" type="ORF">Fot_08758</name>
</gene>
<dbReference type="GO" id="GO:0016020">
    <property type="term" value="C:membrane"/>
    <property type="evidence" value="ECO:0007669"/>
    <property type="project" value="UniProtKB-SubCell"/>
</dbReference>
<evidence type="ECO:0000256" key="11">
    <source>
        <dbReference type="ARBA" id="ARBA00023253"/>
    </source>
</evidence>
<evidence type="ECO:0000256" key="3">
    <source>
        <dbReference type="ARBA" id="ARBA00007737"/>
    </source>
</evidence>
<evidence type="ECO:0000256" key="10">
    <source>
        <dbReference type="ARBA" id="ARBA00023180"/>
    </source>
</evidence>
<dbReference type="PANTHER" id="PTHR31741:SF2">
    <property type="entry name" value="O-FUCOSYLTRANSFERASE 13"/>
    <property type="match status" value="1"/>
</dbReference>
<evidence type="ECO:0000256" key="5">
    <source>
        <dbReference type="ARBA" id="ARBA00022679"/>
    </source>
</evidence>
<keyword evidence="15" id="KW-1185">Reference proteome</keyword>
<name>A0ABD1WZQ0_9LAMI</name>
<keyword evidence="6" id="KW-0812">Transmembrane</keyword>
<evidence type="ECO:0000256" key="7">
    <source>
        <dbReference type="ARBA" id="ARBA00022968"/>
    </source>
</evidence>
<proteinExistence type="inferred from homology"/>
<keyword evidence="7" id="KW-0735">Signal-anchor</keyword>
<dbReference type="GO" id="GO:0006004">
    <property type="term" value="P:fucose metabolic process"/>
    <property type="evidence" value="ECO:0007669"/>
    <property type="project" value="UniProtKB-KW"/>
</dbReference>
<evidence type="ECO:0000256" key="1">
    <source>
        <dbReference type="ARBA" id="ARBA00004606"/>
    </source>
</evidence>
<keyword evidence="5" id="KW-0808">Transferase</keyword>
<evidence type="ECO:0000256" key="13">
    <source>
        <dbReference type="ARBA" id="ARBA00030350"/>
    </source>
</evidence>
<organism evidence="14 15">
    <name type="scientific">Forsythia ovata</name>
    <dbReference type="NCBI Taxonomy" id="205694"/>
    <lineage>
        <taxon>Eukaryota</taxon>
        <taxon>Viridiplantae</taxon>
        <taxon>Streptophyta</taxon>
        <taxon>Embryophyta</taxon>
        <taxon>Tracheophyta</taxon>
        <taxon>Spermatophyta</taxon>
        <taxon>Magnoliopsida</taxon>
        <taxon>eudicotyledons</taxon>
        <taxon>Gunneridae</taxon>
        <taxon>Pentapetalae</taxon>
        <taxon>asterids</taxon>
        <taxon>lamiids</taxon>
        <taxon>Lamiales</taxon>
        <taxon>Oleaceae</taxon>
        <taxon>Forsythieae</taxon>
        <taxon>Forsythia</taxon>
    </lineage>
</organism>